<dbReference type="RefSeq" id="WP_140695718.1">
    <property type="nucleotide sequence ID" value="NZ_RCZG01000011.1"/>
</dbReference>
<accession>A0A502E1Q1</accession>
<gene>
    <name evidence="2" type="ORF">EAH80_22075</name>
</gene>
<proteinExistence type="predicted"/>
<keyword evidence="3" id="KW-1185">Reference proteome</keyword>
<dbReference type="AlphaFoldDB" id="A0A502E1Q1"/>
<name>A0A502E1Q1_9MYCO</name>
<reference evidence="2 3" key="1">
    <citation type="journal article" date="2019" name="Environ. Microbiol.">
        <title>Species interactions and distinct microbial communities in high Arctic permafrost affected cryosols are associated with the CH4 and CO2 gas fluxes.</title>
        <authorList>
            <person name="Altshuler I."/>
            <person name="Hamel J."/>
            <person name="Turney S."/>
            <person name="Magnuson E."/>
            <person name="Levesque R."/>
            <person name="Greer C."/>
            <person name="Whyte L.G."/>
        </authorList>
    </citation>
    <scope>NUCLEOTIDE SEQUENCE [LARGE SCALE GENOMIC DNA]</scope>
    <source>
        <strain evidence="2 3">S5.20</strain>
    </source>
</reference>
<evidence type="ECO:0000256" key="1">
    <source>
        <dbReference type="SAM" id="MobiDB-lite"/>
    </source>
</evidence>
<organism evidence="2 3">
    <name type="scientific">Mycolicibacterium hodleri</name>
    <dbReference type="NCBI Taxonomy" id="49897"/>
    <lineage>
        <taxon>Bacteria</taxon>
        <taxon>Bacillati</taxon>
        <taxon>Actinomycetota</taxon>
        <taxon>Actinomycetes</taxon>
        <taxon>Mycobacteriales</taxon>
        <taxon>Mycobacteriaceae</taxon>
        <taxon>Mycolicibacterium</taxon>
    </lineage>
</organism>
<sequence length="291" mass="32009">MSHRPIDMRPAQALISALHGVNVTPPKVLTNIVDGFDILGTPVQPTAEDPGNAIVTAAADGKLNLKTLDAMLATAAAESTANTYRQEFRLRAERKFAHRFYTALLDGAADQILDAIRPQFEAAATELREARDAVDLQTTPRRLLEVIATPEEQTAWKRLPELVRRMTRIAAIAAAFGPHADLPVVDDLSGADGLLRLGWVDDRALMCCSGSAVSATETFRQPDPSWQTSPWLRVPLQLHTIAEAQERYREIAESDWLARNRYSEGSGRLTETGFVPDVRTNPHQQLADAEV</sequence>
<protein>
    <submittedName>
        <fullName evidence="2">Uncharacterized protein</fullName>
    </submittedName>
</protein>
<dbReference type="OrthoDB" id="9823339at2"/>
<dbReference type="Proteomes" id="UP000320095">
    <property type="component" value="Unassembled WGS sequence"/>
</dbReference>
<evidence type="ECO:0000313" key="3">
    <source>
        <dbReference type="Proteomes" id="UP000320095"/>
    </source>
</evidence>
<feature type="region of interest" description="Disordered" evidence="1">
    <location>
        <begin position="268"/>
        <end position="291"/>
    </location>
</feature>
<dbReference type="EMBL" id="RCZG01000011">
    <property type="protein sequence ID" value="TPG31645.1"/>
    <property type="molecule type" value="Genomic_DNA"/>
</dbReference>
<evidence type="ECO:0000313" key="2">
    <source>
        <dbReference type="EMBL" id="TPG31645.1"/>
    </source>
</evidence>
<comment type="caution">
    <text evidence="2">The sequence shown here is derived from an EMBL/GenBank/DDBJ whole genome shotgun (WGS) entry which is preliminary data.</text>
</comment>